<evidence type="ECO:0000313" key="2">
    <source>
        <dbReference type="Proteomes" id="UP001379945"/>
    </source>
</evidence>
<dbReference type="Proteomes" id="UP001379945">
    <property type="component" value="Unassembled WGS sequence"/>
</dbReference>
<dbReference type="InterPro" id="IPR010323">
    <property type="entry name" value="DUF924"/>
</dbReference>
<dbReference type="SUPFAM" id="SSF48452">
    <property type="entry name" value="TPR-like"/>
    <property type="match status" value="1"/>
</dbReference>
<gene>
    <name evidence="1" type="ORF">AACH00_10960</name>
</gene>
<proteinExistence type="predicted"/>
<reference evidence="1 2" key="1">
    <citation type="submission" date="2024-04" db="EMBL/GenBank/DDBJ databases">
        <title>Novel species of the genus Ideonella isolated from streams.</title>
        <authorList>
            <person name="Lu H."/>
        </authorList>
    </citation>
    <scope>NUCLEOTIDE SEQUENCE [LARGE SCALE GENOMIC DNA]</scope>
    <source>
        <strain evidence="1 2">LYT19W</strain>
    </source>
</reference>
<protein>
    <submittedName>
        <fullName evidence="1">DUF924 family protein</fullName>
    </submittedName>
</protein>
<dbReference type="EMBL" id="JBBUTI010000006">
    <property type="protein sequence ID" value="MEK8046871.1"/>
    <property type="molecule type" value="Genomic_DNA"/>
</dbReference>
<accession>A0ABU9C4Q6</accession>
<keyword evidence="2" id="KW-1185">Reference proteome</keyword>
<comment type="caution">
    <text evidence="1">The sequence shown here is derived from an EMBL/GenBank/DDBJ whole genome shotgun (WGS) entry which is preliminary data.</text>
</comment>
<sequence length="184" mass="20360">MSTPTLTPAHILTFWFEEITPAQWWAKSDAFDAMVAQRFGAVHRAAGLCELSAWRATPEGRLAEILVLDQFSRNIHRGSPLSFANDPLALGLAQTAVAVGADQALPAAQRVFVYMPYMHSESPLVHVDALALFTGLGAQRQIDFELRHKAIVDRFGRYPHRNELLGRVSTDDELAFLQTPGSSF</sequence>
<dbReference type="Pfam" id="PF06041">
    <property type="entry name" value="DUF924"/>
    <property type="match status" value="1"/>
</dbReference>
<organism evidence="1 2">
    <name type="scientific">Ideonella margarita</name>
    <dbReference type="NCBI Taxonomy" id="2984191"/>
    <lineage>
        <taxon>Bacteria</taxon>
        <taxon>Pseudomonadati</taxon>
        <taxon>Pseudomonadota</taxon>
        <taxon>Betaproteobacteria</taxon>
        <taxon>Burkholderiales</taxon>
        <taxon>Sphaerotilaceae</taxon>
        <taxon>Ideonella</taxon>
    </lineage>
</organism>
<dbReference type="RefSeq" id="WP_341399165.1">
    <property type="nucleotide sequence ID" value="NZ_JBBUTI010000006.1"/>
</dbReference>
<dbReference type="Gene3D" id="1.25.40.10">
    <property type="entry name" value="Tetratricopeptide repeat domain"/>
    <property type="match status" value="1"/>
</dbReference>
<dbReference type="Gene3D" id="1.20.58.320">
    <property type="entry name" value="TPR-like"/>
    <property type="match status" value="1"/>
</dbReference>
<dbReference type="InterPro" id="IPR011990">
    <property type="entry name" value="TPR-like_helical_dom_sf"/>
</dbReference>
<evidence type="ECO:0000313" key="1">
    <source>
        <dbReference type="EMBL" id="MEK8046871.1"/>
    </source>
</evidence>
<name>A0ABU9C4Q6_9BURK</name>